<feature type="region of interest" description="Disordered" evidence="1">
    <location>
        <begin position="62"/>
        <end position="82"/>
    </location>
</feature>
<evidence type="ECO:0000313" key="2">
    <source>
        <dbReference type="Ensembl" id="ENSPTXP00000005859.1"/>
    </source>
</evidence>
<reference evidence="2" key="2">
    <citation type="submission" date="2025-09" db="UniProtKB">
        <authorList>
            <consortium name="Ensembl"/>
        </authorList>
    </citation>
    <scope>IDENTIFICATION</scope>
</reference>
<accession>A0A670Y1B3</accession>
<evidence type="ECO:0000256" key="1">
    <source>
        <dbReference type="SAM" id="MobiDB-lite"/>
    </source>
</evidence>
<dbReference type="Proteomes" id="UP000472273">
    <property type="component" value="Unplaced"/>
</dbReference>
<dbReference type="AlphaFoldDB" id="A0A670Y1B3"/>
<reference evidence="2" key="1">
    <citation type="submission" date="2025-08" db="UniProtKB">
        <authorList>
            <consortium name="Ensembl"/>
        </authorList>
    </citation>
    <scope>IDENTIFICATION</scope>
</reference>
<dbReference type="Ensembl" id="ENSPTXT00000006048.1">
    <property type="protein sequence ID" value="ENSPTXP00000005859.1"/>
    <property type="gene ID" value="ENSPTXG00000004267.1"/>
</dbReference>
<sequence>MEALSSSQLEELKYSELQCLAKSAGLKANLKVSPGLAGRVGKQKHWPLDAYKVASRNSGSPTLLSRGRLDRFPPRTKPWKWT</sequence>
<protein>
    <submittedName>
        <fullName evidence="2">Uncharacterized protein</fullName>
    </submittedName>
</protein>
<evidence type="ECO:0000313" key="3">
    <source>
        <dbReference type="Proteomes" id="UP000472273"/>
    </source>
</evidence>
<proteinExistence type="predicted"/>
<dbReference type="GeneTree" id="ENSGT00990000211833"/>
<keyword evidence="3" id="KW-1185">Reference proteome</keyword>
<name>A0A670Y1B3_PSETE</name>
<organism evidence="2 3">
    <name type="scientific">Pseudonaja textilis</name>
    <name type="common">Eastern brown snake</name>
    <dbReference type="NCBI Taxonomy" id="8673"/>
    <lineage>
        <taxon>Eukaryota</taxon>
        <taxon>Metazoa</taxon>
        <taxon>Chordata</taxon>
        <taxon>Craniata</taxon>
        <taxon>Vertebrata</taxon>
        <taxon>Euteleostomi</taxon>
        <taxon>Lepidosauria</taxon>
        <taxon>Squamata</taxon>
        <taxon>Bifurcata</taxon>
        <taxon>Unidentata</taxon>
        <taxon>Episquamata</taxon>
        <taxon>Toxicofera</taxon>
        <taxon>Serpentes</taxon>
        <taxon>Colubroidea</taxon>
        <taxon>Elapidae</taxon>
        <taxon>Hydrophiinae</taxon>
        <taxon>Pseudonaja</taxon>
    </lineage>
</organism>